<feature type="compositionally biased region" description="Basic and acidic residues" evidence="1">
    <location>
        <begin position="83"/>
        <end position="95"/>
    </location>
</feature>
<evidence type="ECO:0000313" key="3">
    <source>
        <dbReference type="Proteomes" id="UP000290572"/>
    </source>
</evidence>
<gene>
    <name evidence="2" type="ORF">ROHU_025871</name>
</gene>
<reference evidence="2 3" key="1">
    <citation type="submission" date="2018-03" db="EMBL/GenBank/DDBJ databases">
        <title>Draft genome sequence of Rohu Carp (Labeo rohita).</title>
        <authorList>
            <person name="Das P."/>
            <person name="Kushwaha B."/>
            <person name="Joshi C.G."/>
            <person name="Kumar D."/>
            <person name="Nagpure N.S."/>
            <person name="Sahoo L."/>
            <person name="Das S.P."/>
            <person name="Bit A."/>
            <person name="Patnaik S."/>
            <person name="Meher P.K."/>
            <person name="Jayasankar P."/>
            <person name="Koringa P.G."/>
            <person name="Patel N.V."/>
            <person name="Hinsu A.T."/>
            <person name="Kumar R."/>
            <person name="Pandey M."/>
            <person name="Agarwal S."/>
            <person name="Srivastava S."/>
            <person name="Singh M."/>
            <person name="Iquebal M.A."/>
            <person name="Jaiswal S."/>
            <person name="Angadi U.B."/>
            <person name="Kumar N."/>
            <person name="Raza M."/>
            <person name="Shah T.M."/>
            <person name="Rai A."/>
            <person name="Jena J.K."/>
        </authorList>
    </citation>
    <scope>NUCLEOTIDE SEQUENCE [LARGE SCALE GENOMIC DNA]</scope>
    <source>
        <strain evidence="2">DASCIFA01</strain>
        <tissue evidence="2">Testis</tissue>
    </source>
</reference>
<dbReference type="Proteomes" id="UP000290572">
    <property type="component" value="Unassembled WGS sequence"/>
</dbReference>
<feature type="region of interest" description="Disordered" evidence="1">
    <location>
        <begin position="68"/>
        <end position="95"/>
    </location>
</feature>
<organism evidence="2 3">
    <name type="scientific">Labeo rohita</name>
    <name type="common">Indian major carp</name>
    <name type="synonym">Cyprinus rohita</name>
    <dbReference type="NCBI Taxonomy" id="84645"/>
    <lineage>
        <taxon>Eukaryota</taxon>
        <taxon>Metazoa</taxon>
        <taxon>Chordata</taxon>
        <taxon>Craniata</taxon>
        <taxon>Vertebrata</taxon>
        <taxon>Euteleostomi</taxon>
        <taxon>Actinopterygii</taxon>
        <taxon>Neopterygii</taxon>
        <taxon>Teleostei</taxon>
        <taxon>Ostariophysi</taxon>
        <taxon>Cypriniformes</taxon>
        <taxon>Cyprinidae</taxon>
        <taxon>Labeoninae</taxon>
        <taxon>Labeonini</taxon>
        <taxon>Labeo</taxon>
    </lineage>
</organism>
<feature type="compositionally biased region" description="Polar residues" evidence="1">
    <location>
        <begin position="68"/>
        <end position="78"/>
    </location>
</feature>
<dbReference type="AlphaFoldDB" id="A0A498MQD2"/>
<sequence>MPVSLDRDIETVRRARAGSNPFSFFHATSALVANLHFKNLSPGSQGDSGEPVLAVIFDLLRDETGGSASERLSVTAGENGNAGEKESERTLERNGKRAMKIRAEGVRIRFRL</sequence>
<accession>A0A498MQD2</accession>
<proteinExistence type="predicted"/>
<name>A0A498MQD2_LABRO</name>
<evidence type="ECO:0000313" key="2">
    <source>
        <dbReference type="EMBL" id="RXN19275.1"/>
    </source>
</evidence>
<protein>
    <submittedName>
        <fullName evidence="2">Uncharacterized protein</fullName>
    </submittedName>
</protein>
<keyword evidence="3" id="KW-1185">Reference proteome</keyword>
<evidence type="ECO:0000256" key="1">
    <source>
        <dbReference type="SAM" id="MobiDB-lite"/>
    </source>
</evidence>
<dbReference type="EMBL" id="QBIY01012676">
    <property type="protein sequence ID" value="RXN19275.1"/>
    <property type="molecule type" value="Genomic_DNA"/>
</dbReference>
<comment type="caution">
    <text evidence="2">The sequence shown here is derived from an EMBL/GenBank/DDBJ whole genome shotgun (WGS) entry which is preliminary data.</text>
</comment>